<dbReference type="Pfam" id="PF11802">
    <property type="entry name" value="CENP-K"/>
    <property type="match status" value="1"/>
</dbReference>
<dbReference type="OrthoDB" id="9445768at2759"/>
<dbReference type="GO" id="GO:0000775">
    <property type="term" value="C:chromosome, centromeric region"/>
    <property type="evidence" value="ECO:0007669"/>
    <property type="project" value="UniProtKB-SubCell"/>
</dbReference>
<dbReference type="EMBL" id="CAIIXF020000007">
    <property type="protein sequence ID" value="CAH1788062.1"/>
    <property type="molecule type" value="Genomic_DNA"/>
</dbReference>
<keyword evidence="6" id="KW-0539">Nucleus</keyword>
<keyword evidence="4" id="KW-0158">Chromosome</keyword>
<organism evidence="8 9">
    <name type="scientific">Owenia fusiformis</name>
    <name type="common">Polychaete worm</name>
    <dbReference type="NCBI Taxonomy" id="6347"/>
    <lineage>
        <taxon>Eukaryota</taxon>
        <taxon>Metazoa</taxon>
        <taxon>Spiralia</taxon>
        <taxon>Lophotrochozoa</taxon>
        <taxon>Annelida</taxon>
        <taxon>Polychaeta</taxon>
        <taxon>Sedentaria</taxon>
        <taxon>Canalipalpata</taxon>
        <taxon>Sabellida</taxon>
        <taxon>Oweniida</taxon>
        <taxon>Oweniidae</taxon>
        <taxon>Owenia</taxon>
    </lineage>
</organism>
<comment type="subcellular location">
    <subcellularLocation>
        <location evidence="2">Chromosome</location>
        <location evidence="2">Centromere</location>
    </subcellularLocation>
    <subcellularLocation>
        <location evidence="1">Nucleus</location>
    </subcellularLocation>
</comment>
<dbReference type="InterPro" id="IPR020993">
    <property type="entry name" value="Centromere_CenpK"/>
</dbReference>
<evidence type="ECO:0000256" key="7">
    <source>
        <dbReference type="ARBA" id="ARBA00023328"/>
    </source>
</evidence>
<evidence type="ECO:0000256" key="5">
    <source>
        <dbReference type="ARBA" id="ARBA00023054"/>
    </source>
</evidence>
<dbReference type="GO" id="GO:0005634">
    <property type="term" value="C:nucleus"/>
    <property type="evidence" value="ECO:0007669"/>
    <property type="project" value="UniProtKB-SubCell"/>
</dbReference>
<proteinExistence type="inferred from homology"/>
<evidence type="ECO:0000256" key="3">
    <source>
        <dbReference type="ARBA" id="ARBA00005795"/>
    </source>
</evidence>
<sequence length="267" mass="30731">MSEIESQLSSAENRHKLQDGMDACNQKYEQLQQLHEEAVKIPIEIVKATEAETIWKAKLKLLRAEAEVRRQTQPQVLVQEDVYDKLVEELQGSIDYLTDTLPSIKAEQQRHEQLLTSETSMKQVHEKVRVHLEDRLIQVQQGSHDSVSEQELKKELRGQIKNADNLGTALMRKTKAFLDIHFSHSPEDPSDTSSMDSSQLAPQNEGYVTLSKIIEALMVNCLDFPHDPYVHLDTTYWPPYIEMLKRVGLVVNHPDDSNRIRLTNFHI</sequence>
<dbReference type="AlphaFoldDB" id="A0A8J1Y401"/>
<dbReference type="PANTHER" id="PTHR14401:SF6">
    <property type="entry name" value="CENTROMERE PROTEIN K"/>
    <property type="match status" value="1"/>
</dbReference>
<evidence type="ECO:0000256" key="6">
    <source>
        <dbReference type="ARBA" id="ARBA00023242"/>
    </source>
</evidence>
<evidence type="ECO:0000256" key="4">
    <source>
        <dbReference type="ARBA" id="ARBA00022454"/>
    </source>
</evidence>
<evidence type="ECO:0000313" key="9">
    <source>
        <dbReference type="Proteomes" id="UP000749559"/>
    </source>
</evidence>
<keyword evidence="9" id="KW-1185">Reference proteome</keyword>
<dbReference type="PANTHER" id="PTHR14401">
    <property type="entry name" value="CENTROMERE PROTEIN K"/>
    <property type="match status" value="1"/>
</dbReference>
<evidence type="ECO:0000256" key="2">
    <source>
        <dbReference type="ARBA" id="ARBA00004584"/>
    </source>
</evidence>
<gene>
    <name evidence="8" type="ORF">OFUS_LOCUS13664</name>
</gene>
<dbReference type="GO" id="GO:0000070">
    <property type="term" value="P:mitotic sister chromatid segregation"/>
    <property type="evidence" value="ECO:0007669"/>
    <property type="project" value="TreeGrafter"/>
</dbReference>
<dbReference type="Proteomes" id="UP000749559">
    <property type="component" value="Unassembled WGS sequence"/>
</dbReference>
<protein>
    <submittedName>
        <fullName evidence="8">Uncharacterized protein</fullName>
    </submittedName>
</protein>
<evidence type="ECO:0000313" key="8">
    <source>
        <dbReference type="EMBL" id="CAH1788062.1"/>
    </source>
</evidence>
<keyword evidence="5" id="KW-0175">Coiled coil</keyword>
<comment type="caution">
    <text evidence="8">The sequence shown here is derived from an EMBL/GenBank/DDBJ whole genome shotgun (WGS) entry which is preliminary data.</text>
</comment>
<name>A0A8J1Y401_OWEFU</name>
<comment type="similarity">
    <text evidence="3">Belongs to the CENP-K/MCM22 family.</text>
</comment>
<evidence type="ECO:0000256" key="1">
    <source>
        <dbReference type="ARBA" id="ARBA00004123"/>
    </source>
</evidence>
<keyword evidence="7" id="KW-0137">Centromere</keyword>
<reference evidence="8" key="1">
    <citation type="submission" date="2022-03" db="EMBL/GenBank/DDBJ databases">
        <authorList>
            <person name="Martin C."/>
        </authorList>
    </citation>
    <scope>NUCLEOTIDE SEQUENCE</scope>
</reference>
<dbReference type="GO" id="GO:0051382">
    <property type="term" value="P:kinetochore assembly"/>
    <property type="evidence" value="ECO:0007669"/>
    <property type="project" value="InterPro"/>
</dbReference>
<accession>A0A8J1Y401</accession>